<dbReference type="Proteomes" id="UP000197535">
    <property type="component" value="Unassembled WGS sequence"/>
</dbReference>
<keyword evidence="1" id="KW-1133">Transmembrane helix</keyword>
<accession>A0A254TL38</accession>
<feature type="transmembrane region" description="Helical" evidence="1">
    <location>
        <begin position="147"/>
        <end position="166"/>
    </location>
</feature>
<keyword evidence="1" id="KW-0472">Membrane</keyword>
<comment type="caution">
    <text evidence="3">The sequence shown here is derived from an EMBL/GenBank/DDBJ whole genome shotgun (WGS) entry which is preliminary data.</text>
</comment>
<feature type="transmembrane region" description="Helical" evidence="1">
    <location>
        <begin position="298"/>
        <end position="314"/>
    </location>
</feature>
<dbReference type="InterPro" id="IPR002656">
    <property type="entry name" value="Acyl_transf_3_dom"/>
</dbReference>
<feature type="transmembrane region" description="Helical" evidence="1">
    <location>
        <begin position="34"/>
        <end position="53"/>
    </location>
</feature>
<dbReference type="PANTHER" id="PTHR23028:SF131">
    <property type="entry name" value="BLR2367 PROTEIN"/>
    <property type="match status" value="1"/>
</dbReference>
<feature type="transmembrane region" description="Helical" evidence="1">
    <location>
        <begin position="243"/>
        <end position="272"/>
    </location>
</feature>
<dbReference type="EMBL" id="LSTO01000001">
    <property type="protein sequence ID" value="OWW22032.1"/>
    <property type="molecule type" value="Genomic_DNA"/>
</dbReference>
<reference evidence="3 4" key="1">
    <citation type="submission" date="2016-02" db="EMBL/GenBank/DDBJ databases">
        <authorList>
            <person name="Wen L."/>
            <person name="He K."/>
            <person name="Yang H."/>
        </authorList>
    </citation>
    <scope>NUCLEOTIDE SEQUENCE [LARGE SCALE GENOMIC DNA]</scope>
    <source>
        <strain evidence="3 4">TSA40</strain>
    </source>
</reference>
<dbReference type="PANTHER" id="PTHR23028">
    <property type="entry name" value="ACETYLTRANSFERASE"/>
    <property type="match status" value="1"/>
</dbReference>
<gene>
    <name evidence="3" type="ORF">AYR66_23620</name>
</gene>
<evidence type="ECO:0000256" key="1">
    <source>
        <dbReference type="SAM" id="Phobius"/>
    </source>
</evidence>
<dbReference type="InterPro" id="IPR050879">
    <property type="entry name" value="Acyltransferase_3"/>
</dbReference>
<feature type="transmembrane region" description="Helical" evidence="1">
    <location>
        <begin position="321"/>
        <end position="343"/>
    </location>
</feature>
<dbReference type="RefSeq" id="WP_170942210.1">
    <property type="nucleotide sequence ID" value="NZ_LSTO01000001.1"/>
</dbReference>
<keyword evidence="4" id="KW-1185">Reference proteome</keyword>
<organism evidence="3 4">
    <name type="scientific">Noviherbaspirillum denitrificans</name>
    <dbReference type="NCBI Taxonomy" id="1968433"/>
    <lineage>
        <taxon>Bacteria</taxon>
        <taxon>Pseudomonadati</taxon>
        <taxon>Pseudomonadota</taxon>
        <taxon>Betaproteobacteria</taxon>
        <taxon>Burkholderiales</taxon>
        <taxon>Oxalobacteraceae</taxon>
        <taxon>Noviherbaspirillum</taxon>
    </lineage>
</organism>
<dbReference type="GO" id="GO:0016020">
    <property type="term" value="C:membrane"/>
    <property type="evidence" value="ECO:0007669"/>
    <property type="project" value="TreeGrafter"/>
</dbReference>
<feature type="transmembrane region" description="Helical" evidence="1">
    <location>
        <begin position="211"/>
        <end position="231"/>
    </location>
</feature>
<dbReference type="AlphaFoldDB" id="A0A254TL38"/>
<feature type="transmembrane region" description="Helical" evidence="1">
    <location>
        <begin position="74"/>
        <end position="95"/>
    </location>
</feature>
<proteinExistence type="predicted"/>
<feature type="transmembrane region" description="Helical" evidence="1">
    <location>
        <begin position="7"/>
        <end position="28"/>
    </location>
</feature>
<protein>
    <recommendedName>
        <fullName evidence="2">Acyltransferase 3 domain-containing protein</fullName>
    </recommendedName>
</protein>
<feature type="domain" description="Acyltransferase 3" evidence="2">
    <location>
        <begin position="3"/>
        <end position="343"/>
    </location>
</feature>
<keyword evidence="1" id="KW-0812">Transmembrane</keyword>
<sequence>MIKSIEGIRGLAALLVALYHLGIGANYFPLIRNGYLFVDLFFVLSGFVICAAYRDSVQNASEFRYFILRRIGRLFPLLVFSTVAFVLLSNAIILAKKIAVAAGYSAILNNPGALEYLVPTTTEVLTTLTFTHALGVFDHLILNTPTWSISAEFYTYILFAAVCMFFKGPTRLVLIAVLGVIALIVSVWASVNIHNCIAEKGCLSLTYDFGFPRSVHSFCLGVMAFHSSRILRINTTGVQLSVALALFLLLTLVDHVPLAAFAFPVAFAVLVFGLSKDSGPLADALKPGVFQELGRRSYSIYLMHMPLLLIFENLTKRADSLISNIILVCTYIVTLYVISGWTYRLVESPLRDWFNRMAARGQAAAARTRA</sequence>
<dbReference type="GO" id="GO:0016747">
    <property type="term" value="F:acyltransferase activity, transferring groups other than amino-acyl groups"/>
    <property type="evidence" value="ECO:0007669"/>
    <property type="project" value="InterPro"/>
</dbReference>
<evidence type="ECO:0000313" key="3">
    <source>
        <dbReference type="EMBL" id="OWW22032.1"/>
    </source>
</evidence>
<evidence type="ECO:0000259" key="2">
    <source>
        <dbReference type="Pfam" id="PF01757"/>
    </source>
</evidence>
<dbReference type="GO" id="GO:0000271">
    <property type="term" value="P:polysaccharide biosynthetic process"/>
    <property type="evidence" value="ECO:0007669"/>
    <property type="project" value="TreeGrafter"/>
</dbReference>
<name>A0A254TL38_9BURK</name>
<feature type="transmembrane region" description="Helical" evidence="1">
    <location>
        <begin position="173"/>
        <end position="191"/>
    </location>
</feature>
<evidence type="ECO:0000313" key="4">
    <source>
        <dbReference type="Proteomes" id="UP000197535"/>
    </source>
</evidence>
<dbReference type="Pfam" id="PF01757">
    <property type="entry name" value="Acyl_transf_3"/>
    <property type="match status" value="1"/>
</dbReference>